<dbReference type="AlphaFoldDB" id="A0A914S1Q4"/>
<evidence type="ECO:0000313" key="2">
    <source>
        <dbReference type="WBParaSite" id="PEQ_0001251801-mRNA-1"/>
    </source>
</evidence>
<keyword evidence="1" id="KW-1185">Reference proteome</keyword>
<organism evidence="1 2">
    <name type="scientific">Parascaris equorum</name>
    <name type="common">Equine roundworm</name>
    <dbReference type="NCBI Taxonomy" id="6256"/>
    <lineage>
        <taxon>Eukaryota</taxon>
        <taxon>Metazoa</taxon>
        <taxon>Ecdysozoa</taxon>
        <taxon>Nematoda</taxon>
        <taxon>Chromadorea</taxon>
        <taxon>Rhabditida</taxon>
        <taxon>Spirurina</taxon>
        <taxon>Ascaridomorpha</taxon>
        <taxon>Ascaridoidea</taxon>
        <taxon>Ascarididae</taxon>
        <taxon>Parascaris</taxon>
    </lineage>
</organism>
<evidence type="ECO:0000313" key="1">
    <source>
        <dbReference type="Proteomes" id="UP000887564"/>
    </source>
</evidence>
<dbReference type="Proteomes" id="UP000887564">
    <property type="component" value="Unplaced"/>
</dbReference>
<name>A0A914S1Q4_PAREQ</name>
<reference evidence="2" key="1">
    <citation type="submission" date="2022-11" db="UniProtKB">
        <authorList>
            <consortium name="WormBaseParasite"/>
        </authorList>
    </citation>
    <scope>IDENTIFICATION</scope>
</reference>
<protein>
    <submittedName>
        <fullName evidence="2">Uncharacterized protein</fullName>
    </submittedName>
</protein>
<sequence>MTSDSRASAKETSLIVHVAITVICASRPFMLKVVDLKYSSPYDKYHIASHARRVHGTDRLRDVLVDNAAEFEDDIQYWTQIFKRVFSLPDRFLISTYVERYFDFEDELRELHCADFVEIIVYSTLPALSLASRLRFLTCIRILKQAKTMVLLWTYL</sequence>
<accession>A0A914S1Q4</accession>
<dbReference type="WBParaSite" id="PEQ_0001251801-mRNA-1">
    <property type="protein sequence ID" value="PEQ_0001251801-mRNA-1"/>
    <property type="gene ID" value="PEQ_0001251801"/>
</dbReference>
<proteinExistence type="predicted"/>